<evidence type="ECO:0000256" key="1">
    <source>
        <dbReference type="SAM" id="MobiDB-lite"/>
    </source>
</evidence>
<dbReference type="AlphaFoldDB" id="A0A1V1NWX9"/>
<proteinExistence type="predicted"/>
<name>A0A1V1NWX9_9BACT</name>
<sequence length="79" mass="8861">MNTNVQSHFSISGPEKFTGTASSRTIENALPGTYTITYDPLTCWQTPANESQSLTLLGNTEFFWHLWSNTSRTDPEFKG</sequence>
<evidence type="ECO:0000313" key="2">
    <source>
        <dbReference type="EMBL" id="ETR67064.1"/>
    </source>
</evidence>
<feature type="compositionally biased region" description="Polar residues" evidence="1">
    <location>
        <begin position="1"/>
        <end position="10"/>
    </location>
</feature>
<dbReference type="Proteomes" id="UP000189670">
    <property type="component" value="Unassembled WGS sequence"/>
</dbReference>
<reference evidence="3" key="1">
    <citation type="submission" date="2012-11" db="EMBL/GenBank/DDBJ databases">
        <authorList>
            <person name="Lucero-Rivera Y.E."/>
            <person name="Tovar-Ramirez D."/>
        </authorList>
    </citation>
    <scope>NUCLEOTIDE SEQUENCE [LARGE SCALE GENOMIC DNA]</scope>
    <source>
        <strain evidence="3">Araruama</strain>
    </source>
</reference>
<accession>A0A1V1NWX9</accession>
<evidence type="ECO:0000313" key="3">
    <source>
        <dbReference type="Proteomes" id="UP000189670"/>
    </source>
</evidence>
<protein>
    <submittedName>
        <fullName evidence="2">Uncharacterized protein</fullName>
    </submittedName>
</protein>
<gene>
    <name evidence="2" type="ORF">OMM_12000</name>
</gene>
<dbReference type="EMBL" id="ATBP01001578">
    <property type="protein sequence ID" value="ETR67064.1"/>
    <property type="molecule type" value="Genomic_DNA"/>
</dbReference>
<comment type="caution">
    <text evidence="2">The sequence shown here is derived from an EMBL/GenBank/DDBJ whole genome shotgun (WGS) entry which is preliminary data.</text>
</comment>
<organism evidence="2 3">
    <name type="scientific">Candidatus Magnetoglobus multicellularis str. Araruama</name>
    <dbReference type="NCBI Taxonomy" id="890399"/>
    <lineage>
        <taxon>Bacteria</taxon>
        <taxon>Pseudomonadati</taxon>
        <taxon>Thermodesulfobacteriota</taxon>
        <taxon>Desulfobacteria</taxon>
        <taxon>Desulfobacterales</taxon>
        <taxon>Desulfobacteraceae</taxon>
        <taxon>Candidatus Magnetoglobus</taxon>
    </lineage>
</organism>
<feature type="region of interest" description="Disordered" evidence="1">
    <location>
        <begin position="1"/>
        <end position="22"/>
    </location>
</feature>